<evidence type="ECO:0000256" key="1">
    <source>
        <dbReference type="ARBA" id="ARBA00022679"/>
    </source>
</evidence>
<protein>
    <recommendedName>
        <fullName evidence="3">Nucleotidyl transferase domain-containing protein</fullName>
    </recommendedName>
</protein>
<accession>A0A381QCC6</accession>
<feature type="domain" description="Nucleotidyl transferase" evidence="3">
    <location>
        <begin position="2"/>
        <end position="234"/>
    </location>
</feature>
<dbReference type="InterPro" id="IPR005835">
    <property type="entry name" value="NTP_transferase_dom"/>
</dbReference>
<keyword evidence="2" id="KW-0548">Nucleotidyltransferase</keyword>
<organism evidence="4">
    <name type="scientific">marine metagenome</name>
    <dbReference type="NCBI Taxonomy" id="408172"/>
    <lineage>
        <taxon>unclassified sequences</taxon>
        <taxon>metagenomes</taxon>
        <taxon>ecological metagenomes</taxon>
    </lineage>
</organism>
<dbReference type="PANTHER" id="PTHR43584">
    <property type="entry name" value="NUCLEOTIDYL TRANSFERASE"/>
    <property type="match status" value="1"/>
</dbReference>
<dbReference type="Gene3D" id="2.160.10.10">
    <property type="entry name" value="Hexapeptide repeat proteins"/>
    <property type="match status" value="1"/>
</dbReference>
<dbReference type="Gene3D" id="3.90.550.10">
    <property type="entry name" value="Spore Coat Polysaccharide Biosynthesis Protein SpsA, Chain A"/>
    <property type="match status" value="1"/>
</dbReference>
<evidence type="ECO:0000313" key="4">
    <source>
        <dbReference type="EMBL" id="SUZ76985.1"/>
    </source>
</evidence>
<dbReference type="CDD" id="cd04181">
    <property type="entry name" value="NTP_transferase"/>
    <property type="match status" value="1"/>
</dbReference>
<proteinExistence type="predicted"/>
<evidence type="ECO:0000256" key="2">
    <source>
        <dbReference type="ARBA" id="ARBA00022695"/>
    </source>
</evidence>
<keyword evidence="1" id="KW-0808">Transferase</keyword>
<dbReference type="InterPro" id="IPR050065">
    <property type="entry name" value="GlmU-like"/>
</dbReference>
<sequence>MKAIIPLAGKGTRLRPHTHVTPKPLIRVAGRPVMSYILDDLVQLGVDEMVFVVGYLREVVESYIAEAYPNITAHYVVQEVQDGTASAVSLAEPFVDEDVLILFVDTLFDANLGLVRDVGETMGGIIWAKEVEDYQRYGVILTDDEGHMVRIIEKPSEPISKLANIGLYYIKDWRLLFEGVRHTLGASPGPSGEFYLTDAFQYMVDHGSKIQVAPIAGWYDCGKPETLLETNRHLLLGGRSGIADSATLEDSTVNDPVRVEEGAVVRNSVLGPNVTVEAGARVEDSTVADTILGSGSTVAGSTLHDSLVGSESRVTAYRGRLSVGDHSEVDGED</sequence>
<dbReference type="SUPFAM" id="SSF53448">
    <property type="entry name" value="Nucleotide-diphospho-sugar transferases"/>
    <property type="match status" value="1"/>
</dbReference>
<name>A0A381QCC6_9ZZZZ</name>
<dbReference type="Pfam" id="PF00483">
    <property type="entry name" value="NTP_transferase"/>
    <property type="match status" value="1"/>
</dbReference>
<dbReference type="InterPro" id="IPR029044">
    <property type="entry name" value="Nucleotide-diphossugar_trans"/>
</dbReference>
<dbReference type="AlphaFoldDB" id="A0A381QCC6"/>
<dbReference type="EMBL" id="UINC01001298">
    <property type="protein sequence ID" value="SUZ76985.1"/>
    <property type="molecule type" value="Genomic_DNA"/>
</dbReference>
<dbReference type="GO" id="GO:0016779">
    <property type="term" value="F:nucleotidyltransferase activity"/>
    <property type="evidence" value="ECO:0007669"/>
    <property type="project" value="UniProtKB-KW"/>
</dbReference>
<evidence type="ECO:0000259" key="3">
    <source>
        <dbReference type="Pfam" id="PF00483"/>
    </source>
</evidence>
<gene>
    <name evidence="4" type="ORF">METZ01_LOCUS29839</name>
</gene>
<reference evidence="4" key="1">
    <citation type="submission" date="2018-05" db="EMBL/GenBank/DDBJ databases">
        <authorList>
            <person name="Lanie J.A."/>
            <person name="Ng W.-L."/>
            <person name="Kazmierczak K.M."/>
            <person name="Andrzejewski T.M."/>
            <person name="Davidsen T.M."/>
            <person name="Wayne K.J."/>
            <person name="Tettelin H."/>
            <person name="Glass J.I."/>
            <person name="Rusch D."/>
            <person name="Podicherti R."/>
            <person name="Tsui H.-C.T."/>
            <person name="Winkler M.E."/>
        </authorList>
    </citation>
    <scope>NUCLEOTIDE SEQUENCE</scope>
</reference>
<dbReference type="PANTHER" id="PTHR43584:SF8">
    <property type="entry name" value="N-ACETYLMURAMATE ALPHA-1-PHOSPHATE URIDYLYLTRANSFERASE"/>
    <property type="match status" value="1"/>
</dbReference>